<dbReference type="InterPro" id="IPR036736">
    <property type="entry name" value="ACP-like_sf"/>
</dbReference>
<organism evidence="5 6">
    <name type="scientific">Amycolatopsis rubida</name>
    <dbReference type="NCBI Taxonomy" id="112413"/>
    <lineage>
        <taxon>Bacteria</taxon>
        <taxon>Bacillati</taxon>
        <taxon>Actinomycetota</taxon>
        <taxon>Actinomycetes</taxon>
        <taxon>Pseudonocardiales</taxon>
        <taxon>Pseudonocardiaceae</taxon>
        <taxon>Amycolatopsis</taxon>
    </lineage>
</organism>
<feature type="transmembrane region" description="Helical" evidence="3">
    <location>
        <begin position="1111"/>
        <end position="1135"/>
    </location>
</feature>
<gene>
    <name evidence="5" type="ORF">SAMN05421854_12393</name>
</gene>
<dbReference type="InterPro" id="IPR012728">
    <property type="entry name" value="Pls/PosA_C"/>
</dbReference>
<dbReference type="GO" id="GO:0031177">
    <property type="term" value="F:phosphopantetheine binding"/>
    <property type="evidence" value="ECO:0007669"/>
    <property type="project" value="InterPro"/>
</dbReference>
<evidence type="ECO:0000256" key="1">
    <source>
        <dbReference type="ARBA" id="ARBA00022450"/>
    </source>
</evidence>
<dbReference type="Gene3D" id="2.160.10.10">
    <property type="entry name" value="Hexapeptide repeat proteins"/>
    <property type="match status" value="3"/>
</dbReference>
<dbReference type="Proteomes" id="UP000199137">
    <property type="component" value="Unassembled WGS sequence"/>
</dbReference>
<sequence>MTLDADRARTGAPERLAEKATAVYRAGPAPVMRTLCDIFAETVREHPDALALDDGTERATYRDFAAQVEELAGRLRAAGVRPGDRVGIRMTSGTAALYRGILAVLSAGAAYVPVDADDPADRAGTVWTEARVSLVLSDAGLPPARGPQWPRVRPQPQDDAWIIFTSGSTGKPKGVAVTHRAAAAFADAEARLFCTARPLGPGDRVLAGLSVAFDASCEEMWLAWRHGACLVPAPRSLVRAGADLGPWLVERGVTVVSTVPTLAALWPVDTLAGVRLLILGGEACPPEVVTRFDDGKREIWNTYGPTETTVVACAQRLHAGEPVRIGLPLAGWDLAVVDPEDPAGIPVPWGRSGELVIGGVGLARYLDAAKDAQKFVPLPGLGWSRAYRSGDLVRAVPEGLEFVGRADGQVKIGGRRVELGEIDAALRALPGVAAAATVVRRTHSGAQVLVGYVVPEGESLDRTAARGLLRDRLPAALVPRLALVPELPVRASGKLDRDALPWPLEEPAAAPVVPSDPKLAWLLRVWSEHLAAAAGPDDDFFDLGGSSVTAARLVSALRERYPSAAVSDVYSCPTPRELYERLAGAPAETVEVEQPQVAPVRGSGWWQAGVQLVLLALSGMRWLLSVSLLGSLVSLVLPLQWLPRMSWWILVPAWLVLLSPPGRMLLAAGGVRMLRGKPAPGEYRRGGIVHMRLWTAERFAAVAGPPGVAGTPLAAPYARLLGNRVGRGVDLHAPPPVSGLADFGDGCAIEPEADLAGWWLDGAVLRIGRVRVGAGARAGGRSTLLPGTDLGAGSVLLPGSTLDTRVPDGAVWGGSPAGPAGERPSRPTAAAPRAKRYLLAFALGGTLRSMVLFVSAIPLGAVALLLIPAADDPRGAALAILPWTPLLVLAGIVVHALTIVLLVRLAGLAVRPGVYPVLSRAGWAAWFVHELLEIARRQLFPLYAALATPVWMRLLGARIGRGVELSTVLSLPSLLRVRDGAFLADDVLAAPYELDRGWVRLGVSEVGERAFVGNSAVVGPGRTLGSASLVGVLSDTPADVPDGTSWLGRPALQLRRSADTVDPARTFAPPRRVKLARALVESCRIAPLLIAGLLALAVSAVLTGADIADGFWTAAALAPAVFVSAGLFAALLTTLMKWTLVGRFRPGRHPLWSAFVWRNELYDTFVETLAVPWFAGSFLGTPVLNWWLRTLGARIGRGVWCESYWLPETDLVHLGDGAVVNRGCVLQTHLFHDRVMRLDPVRLGSGATLGPRAFQLPGSAISEGATVGSGSLVMAGETVPPRTRWRGTPVRPWKRGGREWLCRF</sequence>
<feature type="transmembrane region" description="Helical" evidence="3">
    <location>
        <begin position="837"/>
        <end position="867"/>
    </location>
</feature>
<protein>
    <recommendedName>
        <fullName evidence="4">Carrier domain-containing protein</fullName>
    </recommendedName>
</protein>
<name>A0A1I6B655_9PSEU</name>
<evidence type="ECO:0000256" key="3">
    <source>
        <dbReference type="SAM" id="Phobius"/>
    </source>
</evidence>
<evidence type="ECO:0000313" key="5">
    <source>
        <dbReference type="EMBL" id="SFQ76389.1"/>
    </source>
</evidence>
<dbReference type="InterPro" id="IPR020845">
    <property type="entry name" value="AMP-binding_CS"/>
</dbReference>
<evidence type="ECO:0000256" key="2">
    <source>
        <dbReference type="ARBA" id="ARBA00022553"/>
    </source>
</evidence>
<dbReference type="SUPFAM" id="SSF47336">
    <property type="entry name" value="ACP-like"/>
    <property type="match status" value="1"/>
</dbReference>
<keyword evidence="1" id="KW-0596">Phosphopantetheine</keyword>
<dbReference type="CDD" id="cd05930">
    <property type="entry name" value="A_NRPS"/>
    <property type="match status" value="1"/>
</dbReference>
<evidence type="ECO:0000313" key="6">
    <source>
        <dbReference type="Proteomes" id="UP000199137"/>
    </source>
</evidence>
<dbReference type="Pfam" id="PF00501">
    <property type="entry name" value="AMP-binding"/>
    <property type="match status" value="1"/>
</dbReference>
<dbReference type="OrthoDB" id="2472181at2"/>
<accession>A0A1I6B655</accession>
<dbReference type="InterPro" id="IPR010071">
    <property type="entry name" value="AA_adenyl_dom"/>
</dbReference>
<dbReference type="SMART" id="SM00823">
    <property type="entry name" value="PKS_PP"/>
    <property type="match status" value="1"/>
</dbReference>
<dbReference type="PROSITE" id="PS50075">
    <property type="entry name" value="CARRIER"/>
    <property type="match status" value="1"/>
</dbReference>
<dbReference type="NCBIfam" id="TIGR02353">
    <property type="entry name" value="NRPS_term_dom"/>
    <property type="match status" value="1"/>
</dbReference>
<dbReference type="NCBIfam" id="TIGR01733">
    <property type="entry name" value="AA-adenyl-dom"/>
    <property type="match status" value="1"/>
</dbReference>
<dbReference type="Gene3D" id="3.30.300.30">
    <property type="match status" value="1"/>
</dbReference>
<feature type="transmembrane region" description="Helical" evidence="3">
    <location>
        <begin position="647"/>
        <end position="666"/>
    </location>
</feature>
<dbReference type="Pfam" id="PF13193">
    <property type="entry name" value="AMP-binding_C"/>
    <property type="match status" value="1"/>
</dbReference>
<dbReference type="RefSeq" id="WP_093577104.1">
    <property type="nucleotide sequence ID" value="NZ_FOWC01000023.1"/>
</dbReference>
<dbReference type="PANTHER" id="PTHR45527">
    <property type="entry name" value="NONRIBOSOMAL PEPTIDE SYNTHETASE"/>
    <property type="match status" value="1"/>
</dbReference>
<dbReference type="GO" id="GO:0005737">
    <property type="term" value="C:cytoplasm"/>
    <property type="evidence" value="ECO:0007669"/>
    <property type="project" value="TreeGrafter"/>
</dbReference>
<dbReference type="EMBL" id="FOWC01000023">
    <property type="protein sequence ID" value="SFQ76389.1"/>
    <property type="molecule type" value="Genomic_DNA"/>
</dbReference>
<dbReference type="InterPro" id="IPR045851">
    <property type="entry name" value="AMP-bd_C_sf"/>
</dbReference>
<dbReference type="Gene3D" id="1.10.1200.10">
    <property type="entry name" value="ACP-like"/>
    <property type="match status" value="1"/>
</dbReference>
<keyword evidence="3" id="KW-0472">Membrane</keyword>
<feature type="transmembrane region" description="Helical" evidence="3">
    <location>
        <begin position="887"/>
        <end position="910"/>
    </location>
</feature>
<evidence type="ECO:0000259" key="4">
    <source>
        <dbReference type="PROSITE" id="PS50075"/>
    </source>
</evidence>
<proteinExistence type="predicted"/>
<dbReference type="GO" id="GO:0044550">
    <property type="term" value="P:secondary metabolite biosynthetic process"/>
    <property type="evidence" value="ECO:0007669"/>
    <property type="project" value="TreeGrafter"/>
</dbReference>
<reference evidence="5 6" key="1">
    <citation type="submission" date="2016-10" db="EMBL/GenBank/DDBJ databases">
        <authorList>
            <person name="de Groot N.N."/>
        </authorList>
    </citation>
    <scope>NUCLEOTIDE SEQUENCE [LARGE SCALE GENOMIC DNA]</scope>
    <source>
        <strain evidence="5 6">DSM 44637</strain>
    </source>
</reference>
<keyword evidence="3" id="KW-1133">Transmembrane helix</keyword>
<feature type="transmembrane region" description="Helical" evidence="3">
    <location>
        <begin position="1085"/>
        <end position="1105"/>
    </location>
</feature>
<dbReference type="PROSITE" id="PS00455">
    <property type="entry name" value="AMP_BINDING"/>
    <property type="match status" value="1"/>
</dbReference>
<dbReference type="Gene3D" id="3.40.50.12780">
    <property type="entry name" value="N-terminal domain of ligase-like"/>
    <property type="match status" value="1"/>
</dbReference>
<dbReference type="STRING" id="112413.SAMN05421854_12393"/>
<keyword evidence="3" id="KW-0812">Transmembrane</keyword>
<dbReference type="SUPFAM" id="SSF56801">
    <property type="entry name" value="Acetyl-CoA synthetase-like"/>
    <property type="match status" value="1"/>
</dbReference>
<dbReference type="InterPro" id="IPR020806">
    <property type="entry name" value="PKS_PP-bd"/>
</dbReference>
<dbReference type="InterPro" id="IPR042099">
    <property type="entry name" value="ANL_N_sf"/>
</dbReference>
<dbReference type="PROSITE" id="PS00012">
    <property type="entry name" value="PHOSPHOPANTETHEINE"/>
    <property type="match status" value="1"/>
</dbReference>
<dbReference type="SUPFAM" id="SSF51161">
    <property type="entry name" value="Trimeric LpxA-like enzymes"/>
    <property type="match status" value="3"/>
</dbReference>
<dbReference type="InterPro" id="IPR011004">
    <property type="entry name" value="Trimer_LpxA-like_sf"/>
</dbReference>
<dbReference type="PANTHER" id="PTHR45527:SF1">
    <property type="entry name" value="FATTY ACID SYNTHASE"/>
    <property type="match status" value="1"/>
</dbReference>
<dbReference type="GO" id="GO:0043041">
    <property type="term" value="P:amino acid activation for nonribosomal peptide biosynthetic process"/>
    <property type="evidence" value="ECO:0007669"/>
    <property type="project" value="TreeGrafter"/>
</dbReference>
<dbReference type="InterPro" id="IPR000873">
    <property type="entry name" value="AMP-dep_synth/lig_dom"/>
</dbReference>
<dbReference type="InterPro" id="IPR006162">
    <property type="entry name" value="Ppantetheine_attach_site"/>
</dbReference>
<dbReference type="InterPro" id="IPR009081">
    <property type="entry name" value="PP-bd_ACP"/>
</dbReference>
<keyword evidence="2" id="KW-0597">Phosphoprotein</keyword>
<feature type="domain" description="Carrier" evidence="4">
    <location>
        <begin position="513"/>
        <end position="586"/>
    </location>
</feature>
<dbReference type="InterPro" id="IPR025110">
    <property type="entry name" value="AMP-bd_C"/>
</dbReference>
<dbReference type="Pfam" id="PF00550">
    <property type="entry name" value="PP-binding"/>
    <property type="match status" value="1"/>
</dbReference>